<dbReference type="Gene3D" id="3.10.450.50">
    <property type="match status" value="2"/>
</dbReference>
<organism evidence="1 2">
    <name type="scientific">Hymenobacter polaris</name>
    <dbReference type="NCBI Taxonomy" id="2682546"/>
    <lineage>
        <taxon>Bacteria</taxon>
        <taxon>Pseudomonadati</taxon>
        <taxon>Bacteroidota</taxon>
        <taxon>Cytophagia</taxon>
        <taxon>Cytophagales</taxon>
        <taxon>Hymenobacteraceae</taxon>
        <taxon>Hymenobacter</taxon>
    </lineage>
</organism>
<sequence length="269" mass="29343">MPAPFPDAAAAQAFQAAQVGYLERGDVPGLLAHCYAPDARLHAFAWRAEGHAAIGQVLTTYLARLAALGARQVEKFATGPDYLWLELRIEQPGQPAPIRVYEVKFVRDGKIYLQLFGLRQGTPWQPGDLAQLPAPPAATEAARAFHQRYLDYHRRGDADGLADDFFSADARLVTGQVDVSGRPAIRQLFTDLFAREADFTPLSVQHLTSDRDYVWFEATVASSLGQRQVYDVMLRPEGGPVSRQLVGQLSGVLPTDAAFGPAPTLLATS</sequence>
<accession>A0A7Y0ABM4</accession>
<evidence type="ECO:0000313" key="2">
    <source>
        <dbReference type="Proteomes" id="UP000559626"/>
    </source>
</evidence>
<gene>
    <name evidence="1" type="ORF">HHL22_04215</name>
</gene>
<protein>
    <submittedName>
        <fullName evidence="1">Nuclear transport factor 2 family protein</fullName>
    </submittedName>
</protein>
<evidence type="ECO:0000313" key="1">
    <source>
        <dbReference type="EMBL" id="NML64404.1"/>
    </source>
</evidence>
<name>A0A7Y0ABM4_9BACT</name>
<dbReference type="RefSeq" id="WP_169529704.1">
    <property type="nucleotide sequence ID" value="NZ_JABBGH010000001.1"/>
</dbReference>
<dbReference type="EMBL" id="JABBGH010000001">
    <property type="protein sequence ID" value="NML64404.1"/>
    <property type="molecule type" value="Genomic_DNA"/>
</dbReference>
<dbReference type="SUPFAM" id="SSF54427">
    <property type="entry name" value="NTF2-like"/>
    <property type="match status" value="2"/>
</dbReference>
<reference evidence="1 2" key="1">
    <citation type="submission" date="2020-04" db="EMBL/GenBank/DDBJ databases">
        <title>Hymenobacter polaris sp. nov., isolated from Arctic soil.</title>
        <authorList>
            <person name="Dahal R.H."/>
        </authorList>
    </citation>
    <scope>NUCLEOTIDE SEQUENCE [LARGE SCALE GENOMIC DNA]</scope>
    <source>
        <strain evidence="1 2">RP-2-7</strain>
    </source>
</reference>
<dbReference type="InterPro" id="IPR032710">
    <property type="entry name" value="NTF2-like_dom_sf"/>
</dbReference>
<comment type="caution">
    <text evidence="1">The sequence shown here is derived from an EMBL/GenBank/DDBJ whole genome shotgun (WGS) entry which is preliminary data.</text>
</comment>
<keyword evidence="2" id="KW-1185">Reference proteome</keyword>
<dbReference type="Proteomes" id="UP000559626">
    <property type="component" value="Unassembled WGS sequence"/>
</dbReference>
<dbReference type="AlphaFoldDB" id="A0A7Y0ABM4"/>
<proteinExistence type="predicted"/>